<comment type="catalytic activity">
    <reaction evidence="15">
        <text>L-threonyl-[protein] + GDP-beta-L-fucose = 3-O-(alpha-L-fucosyl)-L-threonyl-[protein] + GDP + H(+)</text>
        <dbReference type="Rhea" id="RHEA:70491"/>
        <dbReference type="Rhea" id="RHEA-COMP:11060"/>
        <dbReference type="Rhea" id="RHEA-COMP:17915"/>
        <dbReference type="ChEBI" id="CHEBI:15378"/>
        <dbReference type="ChEBI" id="CHEBI:30013"/>
        <dbReference type="ChEBI" id="CHEBI:57273"/>
        <dbReference type="ChEBI" id="CHEBI:58189"/>
        <dbReference type="ChEBI" id="CHEBI:189631"/>
        <dbReference type="EC" id="2.4.1.221"/>
    </reaction>
    <physiologicalReaction direction="left-to-right" evidence="15">
        <dbReference type="Rhea" id="RHEA:70492"/>
    </physiologicalReaction>
</comment>
<dbReference type="InterPro" id="IPR039922">
    <property type="entry name" value="POFUT1"/>
</dbReference>
<protein>
    <recommendedName>
        <fullName evidence="5">GDP-fucose protein O-fucosyltransferase 1</fullName>
        <ecNumber evidence="4">2.4.1.221</ecNumber>
    </recommendedName>
    <alternativeName>
        <fullName evidence="14">Peptide-O-fucosyltransferase 1</fullName>
    </alternativeName>
</protein>
<evidence type="ECO:0000256" key="3">
    <source>
        <dbReference type="ARBA" id="ARBA00010626"/>
    </source>
</evidence>
<keyword evidence="11" id="KW-0325">Glycoprotein</keyword>
<keyword evidence="18" id="KW-1185">Reference proteome</keyword>
<organism evidence="18 19">
    <name type="scientific">Steinernema glaseri</name>
    <dbReference type="NCBI Taxonomy" id="37863"/>
    <lineage>
        <taxon>Eukaryota</taxon>
        <taxon>Metazoa</taxon>
        <taxon>Ecdysozoa</taxon>
        <taxon>Nematoda</taxon>
        <taxon>Chromadorea</taxon>
        <taxon>Rhabditida</taxon>
        <taxon>Tylenchina</taxon>
        <taxon>Panagrolaimomorpha</taxon>
        <taxon>Strongyloidoidea</taxon>
        <taxon>Steinernematidae</taxon>
        <taxon>Steinernema</taxon>
    </lineage>
</organism>
<dbReference type="PANTHER" id="PTHR21420:SF10">
    <property type="entry name" value="GDP-FUCOSE PROTEIN O-FUCOSYLTRANSFERASE 1"/>
    <property type="match status" value="1"/>
</dbReference>
<name>A0A1I7YE92_9BILA</name>
<evidence type="ECO:0000256" key="7">
    <source>
        <dbReference type="ARBA" id="ARBA00022679"/>
    </source>
</evidence>
<comment type="similarity">
    <text evidence="3">Belongs to the glycosyltransferase 65 family.</text>
</comment>
<evidence type="ECO:0000256" key="12">
    <source>
        <dbReference type="ARBA" id="ARBA00023253"/>
    </source>
</evidence>
<keyword evidence="12" id="KW-0294">Fucose metabolism</keyword>
<accession>A0A1I7YE92</accession>
<evidence type="ECO:0000256" key="17">
    <source>
        <dbReference type="SAM" id="SignalP"/>
    </source>
</evidence>
<keyword evidence="17" id="KW-0732">Signal</keyword>
<keyword evidence="10" id="KW-1015">Disulfide bond</keyword>
<dbReference type="WBParaSite" id="L893_g15405.t1">
    <property type="protein sequence ID" value="L893_g15405.t1"/>
    <property type="gene ID" value="L893_g15405"/>
</dbReference>
<keyword evidence="8" id="KW-0256">Endoplasmic reticulum</keyword>
<keyword evidence="9" id="KW-0914">Notch signaling pathway</keyword>
<dbReference type="UniPathway" id="UPA00378"/>
<evidence type="ECO:0000256" key="1">
    <source>
        <dbReference type="ARBA" id="ARBA00004240"/>
    </source>
</evidence>
<comment type="pathway">
    <text evidence="2">Protein modification; protein glycosylation.</text>
</comment>
<dbReference type="GO" id="GO:0005783">
    <property type="term" value="C:endoplasmic reticulum"/>
    <property type="evidence" value="ECO:0007669"/>
    <property type="project" value="UniProtKB-SubCell"/>
</dbReference>
<sequence>MVPLLAVAFLLLLSSSGVIGLDADPKGYVVFCPCMGRFGNQMEQFLGALNFAQGLDRTLVLPPLVEYPSDSPSAVMVEFDFYFQLAPLQKHHKVITMRRFMRDIAPTVWPKNERKGELPTTFLLTPYLVFCWTPRESFFDKSAQPGCHAKEGNPFGPFWDHSKIEFVGDVYIGKNVIGGYDLSINGSINSWQTFYPASEYPVLAFSSAPALFPVKKNDRYAQRYLKWTSRFTQKAKQFITDELPRPFIGIHLRNNVDWDNVCVNLKMGPQKTNLFASAQCIGYYGEKGELSYEMCKPSEETILETVEDKVNAIGAKSVFVASDKDHLIPELSDRLKPLGVVVKRLDPDDPHVSLAILQRANHFIGNCVSTFSSFVVRHREFGTDSTFRDSSFFGYTPPSRKRKIELSSVSNCDQILTEEEVPTHNEEKTKE</sequence>
<dbReference type="InterPro" id="IPR019378">
    <property type="entry name" value="GDP-Fuc_O-FucTrfase"/>
</dbReference>
<dbReference type="CDD" id="cd11302">
    <property type="entry name" value="O-FucT-1"/>
    <property type="match status" value="1"/>
</dbReference>
<evidence type="ECO:0000256" key="8">
    <source>
        <dbReference type="ARBA" id="ARBA00022824"/>
    </source>
</evidence>
<dbReference type="Pfam" id="PF10250">
    <property type="entry name" value="O-FucT"/>
    <property type="match status" value="1"/>
</dbReference>
<keyword evidence="6" id="KW-0328">Glycosyltransferase</keyword>
<dbReference type="GO" id="GO:0046922">
    <property type="term" value="F:peptide-O-fucosyltransferase activity"/>
    <property type="evidence" value="ECO:0007669"/>
    <property type="project" value="UniProtKB-EC"/>
</dbReference>
<reference evidence="19" key="1">
    <citation type="submission" date="2016-11" db="UniProtKB">
        <authorList>
            <consortium name="WormBaseParasite"/>
        </authorList>
    </citation>
    <scope>IDENTIFICATION</scope>
</reference>
<dbReference type="Gene3D" id="3.40.50.11340">
    <property type="match status" value="1"/>
</dbReference>
<dbReference type="PANTHER" id="PTHR21420">
    <property type="entry name" value="GDP-FUCOSE PROTEIN O-FUCOSYLTRANSFERASE 1"/>
    <property type="match status" value="1"/>
</dbReference>
<dbReference type="Gene3D" id="3.40.50.11350">
    <property type="match status" value="1"/>
</dbReference>
<evidence type="ECO:0000313" key="18">
    <source>
        <dbReference type="Proteomes" id="UP000095287"/>
    </source>
</evidence>
<feature type="signal peptide" evidence="17">
    <location>
        <begin position="1"/>
        <end position="20"/>
    </location>
</feature>
<dbReference type="EC" id="2.4.1.221" evidence="4"/>
<keyword evidence="7" id="KW-0808">Transferase</keyword>
<evidence type="ECO:0000256" key="16">
    <source>
        <dbReference type="ARBA" id="ARBA00048647"/>
    </source>
</evidence>
<comment type="catalytic activity">
    <reaction evidence="16">
        <text>L-seryl-[protein] + GDP-beta-L-fucose = 3-O-(alpha-L-fucosyl)-L-seryl-[protein] + GDP + H(+)</text>
        <dbReference type="Rhea" id="RHEA:63644"/>
        <dbReference type="Rhea" id="RHEA-COMP:9863"/>
        <dbReference type="Rhea" id="RHEA-COMP:17914"/>
        <dbReference type="ChEBI" id="CHEBI:15378"/>
        <dbReference type="ChEBI" id="CHEBI:29999"/>
        <dbReference type="ChEBI" id="CHEBI:57273"/>
        <dbReference type="ChEBI" id="CHEBI:58189"/>
        <dbReference type="ChEBI" id="CHEBI:189632"/>
        <dbReference type="EC" id="2.4.1.221"/>
    </reaction>
    <physiologicalReaction direction="left-to-right" evidence="16">
        <dbReference type="Rhea" id="RHEA:63645"/>
    </physiologicalReaction>
</comment>
<dbReference type="Proteomes" id="UP000095287">
    <property type="component" value="Unplaced"/>
</dbReference>
<evidence type="ECO:0000256" key="6">
    <source>
        <dbReference type="ARBA" id="ARBA00022676"/>
    </source>
</evidence>
<evidence type="ECO:0000256" key="15">
    <source>
        <dbReference type="ARBA" id="ARBA00047273"/>
    </source>
</evidence>
<dbReference type="GO" id="GO:0006004">
    <property type="term" value="P:fucose metabolic process"/>
    <property type="evidence" value="ECO:0007669"/>
    <property type="project" value="UniProtKB-KW"/>
</dbReference>
<evidence type="ECO:0000313" key="19">
    <source>
        <dbReference type="WBParaSite" id="L893_g15405.t1"/>
    </source>
</evidence>
<proteinExistence type="inferred from homology"/>
<evidence type="ECO:0000256" key="2">
    <source>
        <dbReference type="ARBA" id="ARBA00004922"/>
    </source>
</evidence>
<evidence type="ECO:0000256" key="13">
    <source>
        <dbReference type="ARBA" id="ARBA00023277"/>
    </source>
</evidence>
<evidence type="ECO:0000256" key="4">
    <source>
        <dbReference type="ARBA" id="ARBA00012196"/>
    </source>
</evidence>
<feature type="chain" id="PRO_5009312020" description="GDP-fucose protein O-fucosyltransferase 1" evidence="17">
    <location>
        <begin position="21"/>
        <end position="431"/>
    </location>
</feature>
<evidence type="ECO:0000256" key="5">
    <source>
        <dbReference type="ARBA" id="ARBA00021745"/>
    </source>
</evidence>
<keyword evidence="13" id="KW-0119">Carbohydrate metabolism</keyword>
<evidence type="ECO:0000256" key="11">
    <source>
        <dbReference type="ARBA" id="ARBA00023180"/>
    </source>
</evidence>
<evidence type="ECO:0000256" key="10">
    <source>
        <dbReference type="ARBA" id="ARBA00023157"/>
    </source>
</evidence>
<evidence type="ECO:0000256" key="9">
    <source>
        <dbReference type="ARBA" id="ARBA00022976"/>
    </source>
</evidence>
<dbReference type="GO" id="GO:0007219">
    <property type="term" value="P:Notch signaling pathway"/>
    <property type="evidence" value="ECO:0007669"/>
    <property type="project" value="UniProtKB-KW"/>
</dbReference>
<comment type="subcellular location">
    <subcellularLocation>
        <location evidence="1">Endoplasmic reticulum</location>
    </subcellularLocation>
</comment>
<evidence type="ECO:0000256" key="14">
    <source>
        <dbReference type="ARBA" id="ARBA00033080"/>
    </source>
</evidence>
<dbReference type="AlphaFoldDB" id="A0A1I7YE92"/>